<dbReference type="NCBIfam" id="TIGR03504">
    <property type="entry name" value="FimV_Cterm"/>
    <property type="match status" value="1"/>
</dbReference>
<dbReference type="NCBIfam" id="TIGR03505">
    <property type="entry name" value="FimV_core"/>
    <property type="match status" value="1"/>
</dbReference>
<dbReference type="PANTHER" id="PTHR48148:SF3">
    <property type="entry name" value="KERATINOCYTE PROLINE-RICH PROTEIN"/>
    <property type="match status" value="1"/>
</dbReference>
<dbReference type="Gene3D" id="1.25.40.10">
    <property type="entry name" value="Tetratricopeptide repeat domain"/>
    <property type="match status" value="1"/>
</dbReference>
<name>A0A2S7XN20_9GAMM</name>
<dbReference type="InterPro" id="IPR020012">
    <property type="entry name" value="LysM_FimV"/>
</dbReference>
<protein>
    <recommendedName>
        <fullName evidence="3">FimV N-terminal domain-containing protein</fullName>
    </recommendedName>
</protein>
<feature type="coiled-coil region" evidence="1">
    <location>
        <begin position="301"/>
        <end position="335"/>
    </location>
</feature>
<proteinExistence type="predicted"/>
<evidence type="ECO:0000256" key="1">
    <source>
        <dbReference type="SAM" id="Coils"/>
    </source>
</evidence>
<evidence type="ECO:0000313" key="4">
    <source>
        <dbReference type="EMBL" id="PQJ95120.1"/>
    </source>
</evidence>
<dbReference type="Pfam" id="PF25800">
    <property type="entry name" value="FimV_N"/>
    <property type="match status" value="1"/>
</dbReference>
<dbReference type="InterPro" id="IPR057840">
    <property type="entry name" value="FimV_N"/>
</dbReference>
<evidence type="ECO:0000313" key="5">
    <source>
        <dbReference type="Proteomes" id="UP000239936"/>
    </source>
</evidence>
<evidence type="ECO:0000256" key="2">
    <source>
        <dbReference type="SAM" id="MobiDB-lite"/>
    </source>
</evidence>
<dbReference type="OrthoDB" id="5298707at2"/>
<dbReference type="RefSeq" id="WP_105074176.1">
    <property type="nucleotide sequence ID" value="NZ_PPGH01000037.1"/>
</dbReference>
<keyword evidence="5" id="KW-1185">Reference proteome</keyword>
<accession>A0A2S7XN20</accession>
<dbReference type="Gene3D" id="1.20.58.2200">
    <property type="match status" value="1"/>
</dbReference>
<sequence>MSRKLILAAAATLLFAGNDVVALGLGEIRAYSGLNQPFKGEIELYDVTPEERDAIQVTLASQDAFDNAGIERYYDLTKLKFTLDFPASGAPVIQVTSREPIREPYLDMLLEVYWSKGQLVKEFTVLLEPPERLKQTAPPVRLPTTSAATNSNAALPSDASGFPLMIGPIERGTGLWQVARANAPAGATAAQTALALYRNNQDAFTRGNINRLVSGKMLMIPTQAELLALDPQTADREFTAARRGGAVSRAPLTAVPDMAQLRIIGARTPAASPAAAAPAAGTTTGNPRRLEQDVLIALETTESTRQEALELRGRIRELETQLATIQQLLEQNDLTATPNTASTQNTPGVLATTSPVAVEPTTAAVATEEPALPETPSVAEVVNPNPPAVAPVAAETPAPPITETAAPAPISNVAPLPLPPVPDVAAPISPPKNPATAPPVTATENADQPEESSLWSSLMLPLAGLAGLSALGILGFAWVISRRRTAELSEKEVSLDLLDTENEDFEGEPTAFLNSSLEPNTAVLPSTSHSVAATSAAAVMGASQHSVDDDEEPETPMSLISSLSDFDVETDTVDPLSEADVYMVYGRHDEAQALLLKEMQRFPNRLDIKFKLAEACIGTKNIQGLNSVMASIEALGGDRSQAQQWQRLQDLAAPLLHPEQSTATNEDTFPDSFLINLNDLPPLPAASAPAPAPTFAPDDETADLGFDMDALPDSEPTPLQDMPSRFAVKDTGTNDAPPVMTDIQRAVIRGNAPPPVTTPPDAALSLSFDDDELDKLLSSADPLMPDPMVQPPPVKPVPPPPAPIEPLVLPDIFDLDLNFEPAPAPPKPPPTLRKVTDNADSELVLMLDDPRLEQLDDLDSLIAAAQNETPSAPPLESLSDTSWQMNSGVWDETATKLDLARAYLDMDDPEAAREILKEVIAEGREEHQTAARSMLAQIS</sequence>
<dbReference type="EMBL" id="PPGH01000037">
    <property type="protein sequence ID" value="PQJ95120.1"/>
    <property type="molecule type" value="Genomic_DNA"/>
</dbReference>
<dbReference type="Proteomes" id="UP000239936">
    <property type="component" value="Unassembled WGS sequence"/>
</dbReference>
<dbReference type="InterPro" id="IPR011990">
    <property type="entry name" value="TPR-like_helical_dom_sf"/>
</dbReference>
<feature type="region of interest" description="Disordered" evidence="2">
    <location>
        <begin position="424"/>
        <end position="449"/>
    </location>
</feature>
<dbReference type="InterPro" id="IPR038440">
    <property type="entry name" value="FimV_C_sf"/>
</dbReference>
<evidence type="ECO:0000259" key="3">
    <source>
        <dbReference type="Pfam" id="PF25800"/>
    </source>
</evidence>
<comment type="caution">
    <text evidence="4">The sequence shown here is derived from an EMBL/GenBank/DDBJ whole genome shotgun (WGS) entry which is preliminary data.</text>
</comment>
<gene>
    <name evidence="4" type="ORF">CXB77_12510</name>
</gene>
<reference evidence="4 5" key="1">
    <citation type="submission" date="2018-01" db="EMBL/GenBank/DDBJ databases">
        <title>The complete genome sequence of Chromatium okenii LaCa, a purple sulfur bacterium with a turbulent life.</title>
        <authorList>
            <person name="Luedin S.M."/>
            <person name="Liechti N."/>
            <person name="Storelli N."/>
            <person name="Danza F."/>
            <person name="Wittwer M."/>
            <person name="Pothier J.F."/>
            <person name="Tonolla M.A."/>
        </authorList>
    </citation>
    <scope>NUCLEOTIDE SEQUENCE [LARGE SCALE GENOMIC DNA]</scope>
    <source>
        <strain evidence="4 5">LaCa</strain>
    </source>
</reference>
<feature type="domain" description="FimV N-terminal" evidence="3">
    <location>
        <begin position="23"/>
        <end position="130"/>
    </location>
</feature>
<dbReference type="AlphaFoldDB" id="A0A2S7XN20"/>
<organism evidence="4 5">
    <name type="scientific">Chromatium okenii</name>
    <dbReference type="NCBI Taxonomy" id="61644"/>
    <lineage>
        <taxon>Bacteria</taxon>
        <taxon>Pseudomonadati</taxon>
        <taxon>Pseudomonadota</taxon>
        <taxon>Gammaproteobacteria</taxon>
        <taxon>Chromatiales</taxon>
        <taxon>Chromatiaceae</taxon>
        <taxon>Chromatium</taxon>
    </lineage>
</organism>
<keyword evidence="1" id="KW-0175">Coiled coil</keyword>
<dbReference type="InterPro" id="IPR020011">
    <property type="entry name" value="FimV_C"/>
</dbReference>
<feature type="compositionally biased region" description="Pro residues" evidence="2">
    <location>
        <begin position="424"/>
        <end position="437"/>
    </location>
</feature>
<dbReference type="PANTHER" id="PTHR48148">
    <property type="entry name" value="KERATINOCYTE PROLINE-RICH PROTEIN"/>
    <property type="match status" value="1"/>
</dbReference>